<dbReference type="EMBL" id="JAQQLF010000012">
    <property type="protein sequence ID" value="MDC7717683.1"/>
    <property type="molecule type" value="Genomic_DNA"/>
</dbReference>
<organism evidence="3 4">
    <name type="scientific">Vogesella aquatica</name>
    <dbReference type="NCBI Taxonomy" id="2984206"/>
    <lineage>
        <taxon>Bacteria</taxon>
        <taxon>Pseudomonadati</taxon>
        <taxon>Pseudomonadota</taxon>
        <taxon>Betaproteobacteria</taxon>
        <taxon>Neisseriales</taxon>
        <taxon>Chromobacteriaceae</taxon>
        <taxon>Vogesella</taxon>
    </lineage>
</organism>
<evidence type="ECO:0000313" key="3">
    <source>
        <dbReference type="EMBL" id="MDC7717683.1"/>
    </source>
</evidence>
<dbReference type="SUPFAM" id="SSF52833">
    <property type="entry name" value="Thioredoxin-like"/>
    <property type="match status" value="1"/>
</dbReference>
<dbReference type="NCBIfam" id="NF008107">
    <property type="entry name" value="PRK10853.1"/>
    <property type="match status" value="1"/>
</dbReference>
<keyword evidence="4" id="KW-1185">Reference proteome</keyword>
<evidence type="ECO:0000256" key="2">
    <source>
        <dbReference type="PROSITE-ProRule" id="PRU01282"/>
    </source>
</evidence>
<reference evidence="3 4" key="1">
    <citation type="submission" date="2023-01" db="EMBL/GenBank/DDBJ databases">
        <title>Novel species of the genus Vogesella isolated from rivers.</title>
        <authorList>
            <person name="Lu H."/>
        </authorList>
    </citation>
    <scope>NUCLEOTIDE SEQUENCE [LARGE SCALE GENOMIC DNA]</scope>
    <source>
        <strain evidence="3 4">DC21W</strain>
    </source>
</reference>
<dbReference type="PANTHER" id="PTHR30041">
    <property type="entry name" value="ARSENATE REDUCTASE"/>
    <property type="match status" value="1"/>
</dbReference>
<dbReference type="Gene3D" id="3.40.30.10">
    <property type="entry name" value="Glutaredoxin"/>
    <property type="match status" value="1"/>
</dbReference>
<gene>
    <name evidence="3" type="ORF">PQU95_10725</name>
</gene>
<accession>A0ABT5IYN0</accession>
<dbReference type="Proteomes" id="UP001219956">
    <property type="component" value="Unassembled WGS sequence"/>
</dbReference>
<evidence type="ECO:0000256" key="1">
    <source>
        <dbReference type="ARBA" id="ARBA00007198"/>
    </source>
</evidence>
<dbReference type="Pfam" id="PF03960">
    <property type="entry name" value="ArsC"/>
    <property type="match status" value="1"/>
</dbReference>
<dbReference type="InterPro" id="IPR036249">
    <property type="entry name" value="Thioredoxin-like_sf"/>
</dbReference>
<evidence type="ECO:0000313" key="4">
    <source>
        <dbReference type="Proteomes" id="UP001219956"/>
    </source>
</evidence>
<sequence length="116" mass="13004">MITLYGIPNCDTVKKARTWLTQQGLDFTFHDFKKQGIDEATLRSWITSIGLNKLINRAGTTWRALDDAEKALAAHPDSAIALLQAKPSLIKRPVLDNAGQLRVGFKDTDYTAEFKR</sequence>
<name>A0ABT5IYN0_9NEIS</name>
<dbReference type="InterPro" id="IPR006660">
    <property type="entry name" value="Arsenate_reductase-like"/>
</dbReference>
<dbReference type="InterPro" id="IPR006504">
    <property type="entry name" value="Tscrpt_reg_Spx/MgsR"/>
</dbReference>
<proteinExistence type="inferred from homology"/>
<comment type="similarity">
    <text evidence="1 2">Belongs to the ArsC family.</text>
</comment>
<dbReference type="PROSITE" id="PS51353">
    <property type="entry name" value="ARSC"/>
    <property type="match status" value="1"/>
</dbReference>
<dbReference type="NCBIfam" id="TIGR01617">
    <property type="entry name" value="arsC_related"/>
    <property type="match status" value="1"/>
</dbReference>
<dbReference type="PANTHER" id="PTHR30041:SF8">
    <property type="entry name" value="PROTEIN YFFB"/>
    <property type="match status" value="1"/>
</dbReference>
<dbReference type="CDD" id="cd03035">
    <property type="entry name" value="ArsC_Yffb"/>
    <property type="match status" value="1"/>
</dbReference>
<protein>
    <submittedName>
        <fullName evidence="3">ArsC family reductase</fullName>
    </submittedName>
</protein>
<dbReference type="RefSeq" id="WP_272751994.1">
    <property type="nucleotide sequence ID" value="NZ_JAQQLF010000012.1"/>
</dbReference>
<comment type="caution">
    <text evidence="3">The sequence shown here is derived from an EMBL/GenBank/DDBJ whole genome shotgun (WGS) entry which is preliminary data.</text>
</comment>